<accession>A0AAF3F4K9</accession>
<evidence type="ECO:0000256" key="11">
    <source>
        <dbReference type="SAM" id="Phobius"/>
    </source>
</evidence>
<evidence type="ECO:0000256" key="5">
    <source>
        <dbReference type="ARBA" id="ARBA00022692"/>
    </source>
</evidence>
<dbReference type="Pfam" id="PF07774">
    <property type="entry name" value="EMC1_C"/>
    <property type="match status" value="1"/>
</dbReference>
<dbReference type="InterPro" id="IPR011678">
    <property type="entry name" value="EMC1_C"/>
</dbReference>
<reference evidence="17" key="1">
    <citation type="submission" date="2024-02" db="UniProtKB">
        <authorList>
            <consortium name="WormBaseParasite"/>
        </authorList>
    </citation>
    <scope>IDENTIFICATION</scope>
</reference>
<comment type="subcellular location">
    <subcellularLocation>
        <location evidence="1">Endoplasmic reticulum membrane</location>
        <topology evidence="1">Single-pass type I membrane protein</topology>
    </subcellularLocation>
</comment>
<dbReference type="SUPFAM" id="SSF50998">
    <property type="entry name" value="Quinoprotein alcohol dehydrogenase-like"/>
    <property type="match status" value="2"/>
</dbReference>
<evidence type="ECO:0000256" key="3">
    <source>
        <dbReference type="ARBA" id="ARBA00011276"/>
    </source>
</evidence>
<evidence type="ECO:0000259" key="15">
    <source>
        <dbReference type="Pfam" id="PF25293"/>
    </source>
</evidence>
<keyword evidence="7" id="KW-0256">Endoplasmic reticulum</keyword>
<evidence type="ECO:0000256" key="1">
    <source>
        <dbReference type="ARBA" id="ARBA00004115"/>
    </source>
</evidence>
<evidence type="ECO:0000256" key="12">
    <source>
        <dbReference type="SAM" id="SignalP"/>
    </source>
</evidence>
<dbReference type="InterPro" id="IPR015943">
    <property type="entry name" value="WD40/YVTN_repeat-like_dom_sf"/>
</dbReference>
<dbReference type="Pfam" id="PF13360">
    <property type="entry name" value="PQQ_2"/>
    <property type="match status" value="1"/>
</dbReference>
<dbReference type="GO" id="GO:0034975">
    <property type="term" value="P:protein folding in endoplasmic reticulum"/>
    <property type="evidence" value="ECO:0007669"/>
    <property type="project" value="TreeGrafter"/>
</dbReference>
<dbReference type="Gene3D" id="2.130.10.10">
    <property type="entry name" value="YVTN repeat-like/Quinoprotein amine dehydrogenase"/>
    <property type="match status" value="1"/>
</dbReference>
<keyword evidence="16" id="KW-1185">Reference proteome</keyword>
<dbReference type="Proteomes" id="UP000887575">
    <property type="component" value="Unassembled WGS sequence"/>
</dbReference>
<evidence type="ECO:0000256" key="7">
    <source>
        <dbReference type="ARBA" id="ARBA00022824"/>
    </source>
</evidence>
<keyword evidence="6 12" id="KW-0732">Signal</keyword>
<feature type="domain" description="ER membrane protein complex subunit 1 C-terminal" evidence="13">
    <location>
        <begin position="738"/>
        <end position="945"/>
    </location>
</feature>
<evidence type="ECO:0000259" key="14">
    <source>
        <dbReference type="Pfam" id="PF13360"/>
    </source>
</evidence>
<comment type="subunit">
    <text evidence="3">Component of the ER membrane protein complex (EMC).</text>
</comment>
<dbReference type="GO" id="GO:0072546">
    <property type="term" value="C:EMC complex"/>
    <property type="evidence" value="ECO:0007669"/>
    <property type="project" value="InterPro"/>
</dbReference>
<dbReference type="InterPro" id="IPR011047">
    <property type="entry name" value="Quinoprotein_ADH-like_sf"/>
</dbReference>
<keyword evidence="10" id="KW-0325">Glycoprotein</keyword>
<name>A0AAF3F4K9_9BILA</name>
<dbReference type="WBParaSite" id="MBELARI_LOCUS21482">
    <property type="protein sequence ID" value="MBELARI_LOCUS21482"/>
    <property type="gene ID" value="MBELARI_LOCUS21482"/>
</dbReference>
<dbReference type="PANTHER" id="PTHR21573">
    <property type="entry name" value="ER MEMBRANE PROTEIN COMPLEX SUBUNIT 1"/>
    <property type="match status" value="1"/>
</dbReference>
<dbReference type="InterPro" id="IPR026895">
    <property type="entry name" value="EMC1"/>
</dbReference>
<dbReference type="InterPro" id="IPR002372">
    <property type="entry name" value="PQQ_rpt_dom"/>
</dbReference>
<keyword evidence="8 11" id="KW-1133">Transmembrane helix</keyword>
<keyword evidence="5 11" id="KW-0812">Transmembrane</keyword>
<protein>
    <recommendedName>
        <fullName evidence="4">ER membrane protein complex subunit 1</fullName>
    </recommendedName>
</protein>
<comment type="similarity">
    <text evidence="2">Belongs to the EMC1 family.</text>
</comment>
<dbReference type="Pfam" id="PF25293">
    <property type="entry name" value="Beta-prop_EMC1_N"/>
    <property type="match status" value="1"/>
</dbReference>
<evidence type="ECO:0000313" key="16">
    <source>
        <dbReference type="Proteomes" id="UP000887575"/>
    </source>
</evidence>
<evidence type="ECO:0000256" key="4">
    <source>
        <dbReference type="ARBA" id="ARBA00020824"/>
    </source>
</evidence>
<dbReference type="PANTHER" id="PTHR21573:SF0">
    <property type="entry name" value="ER MEMBRANE PROTEIN COMPLEX SUBUNIT 1"/>
    <property type="match status" value="1"/>
</dbReference>
<keyword evidence="9 11" id="KW-0472">Membrane</keyword>
<feature type="chain" id="PRO_5042107818" description="ER membrane protein complex subunit 1" evidence="12">
    <location>
        <begin position="16"/>
        <end position="946"/>
    </location>
</feature>
<sequence length="946" mass="105923">MVLYHFLLLLVGAHALFEDQVGKFDWRKQFIGCPTQIEVDRRGKLDRYLMATEENVVAALSMNTGEIVWRKVQEDTANQGHRHAPTFAGNKNAICTVSDSGRMLRIWSKRDGAFLGQLLLSSVESPHPPAVAIENEACLVVAHNRAIAVSLKDATKLWEIEINKSNWVAARPHRDGFAIVGGIQENSEVHVKWVDAQGNQNLNRILSVNSFNPKRVTLSGRHLLGHWDSTLYSLDILANGPEMKIEVVDKKEQILEVVQFATEGYAAVRTTEHTAVLNLAKNFAEVLSTGKSDAVSEFVNKDGVQYVALVQNHVLTVFDLNERKEILKQVAYGDPTLLAPVKKVVVGGGDKEWEFLVIGEDCRMDHLVVDLNAKKGTTEWSREEGLTKIGSVEMLDLPLSESQAAIETEFSVDEKNVLASFIHRLISQLDQFKRWIGKSFESIFNLALVMQVQSSSFSDILNSVRNSAKSSSSFRGYPLERDVFNLRKLMVVTSLKGSIFALDNSDGSVVWRKYLGANVDGLTTLDGHHKIPIFIQRTTAFYNFDAQVAVAYKQNAATHITFLNPMNGKEVDHQVVNDARRIDLLPFVGDNHLHSIIVVGANKKFTVFPSLPANVLETAPPVHLFDVDQKNGKMTGFRLDLKTHELKETWTEFLPQWQESTLITISGKPSTQRTHSQGRVMVDRSVLYKYVNPNLVAIALLGKESSQLTVIMLDAVTGQTVHSARLPKVKEPVHLVHCENWVAYSYWSEKGRRTEIAVFELFQGIEQQHLETFSSDEPLKQALHVEQASFIFSQGIQSMAISETEQGASNRAILVALPFGNIFEVNRRILDALRPMELTAEMREEGGFIPYMPEIPIATEEMLNYNQTVHHIQGIKTAPSGLESTSLVLAYGLDMFYTRVTPSGTFDILKDDFDHVFITIVLAALILGSIFARRMARNKALQQQWA</sequence>
<evidence type="ECO:0000259" key="13">
    <source>
        <dbReference type="Pfam" id="PF07774"/>
    </source>
</evidence>
<proteinExistence type="inferred from homology"/>
<evidence type="ECO:0000256" key="8">
    <source>
        <dbReference type="ARBA" id="ARBA00022989"/>
    </source>
</evidence>
<feature type="transmembrane region" description="Helical" evidence="11">
    <location>
        <begin position="915"/>
        <end position="932"/>
    </location>
</feature>
<dbReference type="InterPro" id="IPR058545">
    <property type="entry name" value="Beta-prop_EMC1_1st"/>
</dbReference>
<feature type="signal peptide" evidence="12">
    <location>
        <begin position="1"/>
        <end position="15"/>
    </location>
</feature>
<feature type="domain" description="Pyrrolo-quinoline quinone repeat" evidence="14">
    <location>
        <begin position="482"/>
        <end position="597"/>
    </location>
</feature>
<organism evidence="16 17">
    <name type="scientific">Mesorhabditis belari</name>
    <dbReference type="NCBI Taxonomy" id="2138241"/>
    <lineage>
        <taxon>Eukaryota</taxon>
        <taxon>Metazoa</taxon>
        <taxon>Ecdysozoa</taxon>
        <taxon>Nematoda</taxon>
        <taxon>Chromadorea</taxon>
        <taxon>Rhabditida</taxon>
        <taxon>Rhabditina</taxon>
        <taxon>Rhabditomorpha</taxon>
        <taxon>Rhabditoidea</taxon>
        <taxon>Rhabditidae</taxon>
        <taxon>Mesorhabditinae</taxon>
        <taxon>Mesorhabditis</taxon>
    </lineage>
</organism>
<feature type="domain" description="EMC1 first beta-propeller" evidence="15">
    <location>
        <begin position="15"/>
        <end position="384"/>
    </location>
</feature>
<dbReference type="AlphaFoldDB" id="A0AAF3F4K9"/>
<evidence type="ECO:0000256" key="2">
    <source>
        <dbReference type="ARBA" id="ARBA00007904"/>
    </source>
</evidence>
<evidence type="ECO:0000256" key="10">
    <source>
        <dbReference type="ARBA" id="ARBA00023180"/>
    </source>
</evidence>
<evidence type="ECO:0000256" key="6">
    <source>
        <dbReference type="ARBA" id="ARBA00022729"/>
    </source>
</evidence>
<evidence type="ECO:0000256" key="9">
    <source>
        <dbReference type="ARBA" id="ARBA00023136"/>
    </source>
</evidence>
<evidence type="ECO:0000313" key="17">
    <source>
        <dbReference type="WBParaSite" id="MBELARI_LOCUS21482"/>
    </source>
</evidence>